<evidence type="ECO:0000313" key="2">
    <source>
        <dbReference type="Proteomes" id="UP000268093"/>
    </source>
</evidence>
<dbReference type="GO" id="GO:0000398">
    <property type="term" value="P:mRNA splicing, via spliceosome"/>
    <property type="evidence" value="ECO:0007669"/>
    <property type="project" value="TreeGrafter"/>
</dbReference>
<dbReference type="GO" id="GO:0003723">
    <property type="term" value="F:RNA binding"/>
    <property type="evidence" value="ECO:0007669"/>
    <property type="project" value="TreeGrafter"/>
</dbReference>
<dbReference type="InterPro" id="IPR051112">
    <property type="entry name" value="CWC26_splicing_factor"/>
</dbReference>
<evidence type="ECO:0000313" key="1">
    <source>
        <dbReference type="EMBL" id="RUP49705.1"/>
    </source>
</evidence>
<keyword evidence="2" id="KW-1185">Reference proteome</keyword>
<proteinExistence type="predicted"/>
<comment type="caution">
    <text evidence="1">The sequence shown here is derived from an EMBL/GenBank/DDBJ whole genome shotgun (WGS) entry which is preliminary data.</text>
</comment>
<name>A0A433DFZ6_9FUNG</name>
<dbReference type="GO" id="GO:0005684">
    <property type="term" value="C:U2-type spliceosomal complex"/>
    <property type="evidence" value="ECO:0007669"/>
    <property type="project" value="TreeGrafter"/>
</dbReference>
<dbReference type="InterPro" id="IPR018609">
    <property type="entry name" value="Bud13"/>
</dbReference>
<reference evidence="1 2" key="1">
    <citation type="journal article" date="2018" name="New Phytol.">
        <title>Phylogenomics of Endogonaceae and evolution of mycorrhizas within Mucoromycota.</title>
        <authorList>
            <person name="Chang Y."/>
            <person name="Desiro A."/>
            <person name="Na H."/>
            <person name="Sandor L."/>
            <person name="Lipzen A."/>
            <person name="Clum A."/>
            <person name="Barry K."/>
            <person name="Grigoriev I.V."/>
            <person name="Martin F.M."/>
            <person name="Stajich J.E."/>
            <person name="Smith M.E."/>
            <person name="Bonito G."/>
            <person name="Spatafora J.W."/>
        </authorList>
    </citation>
    <scope>NUCLEOTIDE SEQUENCE [LARGE SCALE GENOMIC DNA]</scope>
    <source>
        <strain evidence="1 2">GMNB39</strain>
    </source>
</reference>
<dbReference type="Pfam" id="PF09736">
    <property type="entry name" value="Bud13"/>
    <property type="match status" value="1"/>
</dbReference>
<protein>
    <submittedName>
        <fullName evidence="1">Pre-mRNA-splicing factor CWC26</fullName>
    </submittedName>
</protein>
<accession>A0A433DFZ6</accession>
<dbReference type="PANTHER" id="PTHR31809">
    <property type="entry name" value="BUD13 HOMOLOG"/>
    <property type="match status" value="1"/>
</dbReference>
<dbReference type="PANTHER" id="PTHR31809:SF0">
    <property type="entry name" value="BUD13 HOMOLOG"/>
    <property type="match status" value="1"/>
</dbReference>
<gene>
    <name evidence="1" type="ORF">BC936DRAFT_141747</name>
</gene>
<dbReference type="Proteomes" id="UP000268093">
    <property type="component" value="Unassembled WGS sequence"/>
</dbReference>
<dbReference type="GO" id="GO:0070274">
    <property type="term" value="C:RES complex"/>
    <property type="evidence" value="ECO:0007669"/>
    <property type="project" value="TreeGrafter"/>
</dbReference>
<organism evidence="1 2">
    <name type="scientific">Jimgerdemannia flammicorona</name>
    <dbReference type="NCBI Taxonomy" id="994334"/>
    <lineage>
        <taxon>Eukaryota</taxon>
        <taxon>Fungi</taxon>
        <taxon>Fungi incertae sedis</taxon>
        <taxon>Mucoromycota</taxon>
        <taxon>Mucoromycotina</taxon>
        <taxon>Endogonomycetes</taxon>
        <taxon>Endogonales</taxon>
        <taxon>Endogonaceae</taxon>
        <taxon>Jimgerdemannia</taxon>
    </lineage>
</organism>
<dbReference type="EMBL" id="RBNI01002044">
    <property type="protein sequence ID" value="RUP49705.1"/>
    <property type="molecule type" value="Genomic_DNA"/>
</dbReference>
<dbReference type="OrthoDB" id="6022at2759"/>
<sequence>MDKQEYIKKKYLATAPGDAETKDYIARKYLAGGSDDKKKKKKVKSSSSFPSKLRKGNIGIVDEDDLGWKQVKAPDEEDEDAKETIVPVFTEGRSSFKGTTDGWITIREGDAPRPQAIDPMDVEDEDERPVIVGEIPTMSPPPQRRRSRTPSSPSKRQYTLSPPLKTKHDAPRNTRSSSPSRDTRSSDGPRMTSGARVGLQTYAETKAETELLRAEHNARMRALDPEQSGRDAETVYRDASGRKVDMALKKAEEKRAKQEEIERQEKMMEWGKGLVQRKDKEEQVRKEMEERAKPLARYVDDEELNDELRNKQLWNDPAAAFLTQKSKSKGPKKPTYKGPWPPNRFGIPPGYRWDGVDRSNGFEREFFSRQNTRAARAAEAYAWGSEDM</sequence>